<evidence type="ECO:0000313" key="1">
    <source>
        <dbReference type="EMBL" id="WQH11000.1"/>
    </source>
</evidence>
<dbReference type="Gene3D" id="1.20.910.10">
    <property type="entry name" value="Heme oxygenase-like"/>
    <property type="match status" value="1"/>
</dbReference>
<proteinExistence type="predicted"/>
<dbReference type="Proteomes" id="UP001324794">
    <property type="component" value="Chromosome"/>
</dbReference>
<dbReference type="EMBL" id="CP140255">
    <property type="protein sequence ID" value="WQH11000.1"/>
    <property type="molecule type" value="Genomic_DNA"/>
</dbReference>
<dbReference type="CDD" id="cd19166">
    <property type="entry name" value="HemeO-bac"/>
    <property type="match status" value="1"/>
</dbReference>
<dbReference type="InterPro" id="IPR016053">
    <property type="entry name" value="Haem_Oase-like"/>
</dbReference>
<gene>
    <name evidence="1" type="ORF">SR894_12585</name>
</gene>
<protein>
    <submittedName>
        <fullName evidence="1">Biliverdin-producing heme oxygenase</fullName>
    </submittedName>
</protein>
<dbReference type="RefSeq" id="WP_133732735.1">
    <property type="nucleotide sequence ID" value="NZ_CP140255.1"/>
</dbReference>
<accession>A0ABZ0YI95</accession>
<dbReference type="SUPFAM" id="SSF48613">
    <property type="entry name" value="Heme oxygenase-like"/>
    <property type="match status" value="1"/>
</dbReference>
<evidence type="ECO:0000313" key="2">
    <source>
        <dbReference type="Proteomes" id="UP001324794"/>
    </source>
</evidence>
<dbReference type="Pfam" id="PF01126">
    <property type="entry name" value="Heme_oxygenase"/>
    <property type="match status" value="1"/>
</dbReference>
<keyword evidence="2" id="KW-1185">Reference proteome</keyword>
<organism evidence="1 2">
    <name type="scientific">Vreelandella neptunia</name>
    <dbReference type="NCBI Taxonomy" id="115551"/>
    <lineage>
        <taxon>Bacteria</taxon>
        <taxon>Pseudomonadati</taxon>
        <taxon>Pseudomonadota</taxon>
        <taxon>Gammaproteobacteria</taxon>
        <taxon>Oceanospirillales</taxon>
        <taxon>Halomonadaceae</taxon>
        <taxon>Vreelandella</taxon>
    </lineage>
</organism>
<sequence length="194" mass="21520">MSKPTLSEWLKRETRADHHRVDQHPALKPLLRRELTVAEYTSALSALYAPIASLEQALSSGLQAHDMDYRLIHREALLKADIHQLGRRAPSAPLTPPPTSVADAVGMLYVLEGSRLGGKMIARHVESVLDDQVPLRFFTAHPLTTEEWAAFWHFAEYHCPRSTWPAVLAAAQQAFGHFTQGLAAFASSGPVPRE</sequence>
<dbReference type="InterPro" id="IPR016084">
    <property type="entry name" value="Haem_Oase-like_multi-hlx"/>
</dbReference>
<name>A0ABZ0YI95_9GAMM</name>
<reference evidence="1 2" key="1">
    <citation type="submission" date="2023-11" db="EMBL/GenBank/DDBJ databases">
        <title>MicrobeMod: A computational toolkit for identifying prokaryotic methylation and restriction-modification with nanopore sequencing.</title>
        <authorList>
            <person name="Crits-Christoph A."/>
            <person name="Kang S.C."/>
            <person name="Lee H."/>
            <person name="Ostrov N."/>
        </authorList>
    </citation>
    <scope>NUCLEOTIDE SEQUENCE [LARGE SCALE GENOMIC DNA]</scope>
    <source>
        <strain evidence="1 2">ATCC BAA-805</strain>
    </source>
</reference>